<evidence type="ECO:0000259" key="5">
    <source>
        <dbReference type="SMART" id="SM00478"/>
    </source>
</evidence>
<comment type="caution">
    <text evidence="6">The sequence shown here is derived from an EMBL/GenBank/DDBJ whole genome shotgun (WGS) entry which is preliminary data.</text>
</comment>
<dbReference type="AlphaFoldDB" id="A0A0R1YC66"/>
<evidence type="ECO:0000256" key="3">
    <source>
        <dbReference type="ARBA" id="ARBA00023004"/>
    </source>
</evidence>
<keyword evidence="2" id="KW-0479">Metal-binding</keyword>
<dbReference type="Gene3D" id="1.10.340.30">
    <property type="entry name" value="Hypothetical protein, domain 2"/>
    <property type="match status" value="1"/>
</dbReference>
<dbReference type="PANTHER" id="PTHR10359:SF19">
    <property type="entry name" value="DNA REPAIR GLYCOSYLASE MJ1434-RELATED"/>
    <property type="match status" value="1"/>
</dbReference>
<evidence type="ECO:0000256" key="2">
    <source>
        <dbReference type="ARBA" id="ARBA00022723"/>
    </source>
</evidence>
<dbReference type="Pfam" id="PF00730">
    <property type="entry name" value="HhH-GPD"/>
    <property type="match status" value="1"/>
</dbReference>
<dbReference type="SUPFAM" id="SSF48150">
    <property type="entry name" value="DNA-glycosylase"/>
    <property type="match status" value="1"/>
</dbReference>
<evidence type="ECO:0000313" key="7">
    <source>
        <dbReference type="Proteomes" id="UP000051223"/>
    </source>
</evidence>
<dbReference type="InterPro" id="IPR003265">
    <property type="entry name" value="HhH-GPD_domain"/>
</dbReference>
<dbReference type="GO" id="GO:0046872">
    <property type="term" value="F:metal ion binding"/>
    <property type="evidence" value="ECO:0007669"/>
    <property type="project" value="UniProtKB-KW"/>
</dbReference>
<dbReference type="InterPro" id="IPR011257">
    <property type="entry name" value="DNA_glycosylase"/>
</dbReference>
<dbReference type="GO" id="GO:0051539">
    <property type="term" value="F:4 iron, 4 sulfur cluster binding"/>
    <property type="evidence" value="ECO:0007669"/>
    <property type="project" value="UniProtKB-KW"/>
</dbReference>
<name>A0A0R1YC66_9LACO</name>
<dbReference type="GO" id="GO:0003824">
    <property type="term" value="F:catalytic activity"/>
    <property type="evidence" value="ECO:0007669"/>
    <property type="project" value="InterPro"/>
</dbReference>
<feature type="domain" description="HhH-GPD" evidence="5">
    <location>
        <begin position="42"/>
        <end position="199"/>
    </location>
</feature>
<evidence type="ECO:0000256" key="1">
    <source>
        <dbReference type="ARBA" id="ARBA00022485"/>
    </source>
</evidence>
<dbReference type="PATRIC" id="fig|1423754.3.peg.877"/>
<keyword evidence="4" id="KW-0411">Iron-sulfur</keyword>
<evidence type="ECO:0000256" key="4">
    <source>
        <dbReference type="ARBA" id="ARBA00023014"/>
    </source>
</evidence>
<organism evidence="6 7">
    <name type="scientific">Lactobacillus hamsteri DSM 5661 = JCM 6256</name>
    <dbReference type="NCBI Taxonomy" id="1423754"/>
    <lineage>
        <taxon>Bacteria</taxon>
        <taxon>Bacillati</taxon>
        <taxon>Bacillota</taxon>
        <taxon>Bacilli</taxon>
        <taxon>Lactobacillales</taxon>
        <taxon>Lactobacillaceae</taxon>
        <taxon>Lactobacillus</taxon>
    </lineage>
</organism>
<dbReference type="PANTHER" id="PTHR10359">
    <property type="entry name" value="A/G-SPECIFIC ADENINE GLYCOSYLASE/ENDONUCLEASE III"/>
    <property type="match status" value="1"/>
</dbReference>
<sequence length="232" mass="27488">MQNKMATKITLNQLYDIMYDHMDPTGWWPGRSDWEVIWSTVLIQNTNWKNVAQALKDLYKVSGFLPQKILTLTDEELTNAIKKAGFYTRKVKTIQNLATYFQKYDFDLELMQEMPKAKLRKELLAIKGIGSETADVILMYGLRKGEFVVDNYSYRLFECLGWKMPKYEKAKQIIEHDLTDFTLRNYQNFHAMIDTFNQEYKLPQDFEKSFLAGYCIIPPKEKGERFTKYCRD</sequence>
<dbReference type="eggNOG" id="COG2231">
    <property type="taxonomic scope" value="Bacteria"/>
</dbReference>
<dbReference type="PIRSF" id="PIRSF001435">
    <property type="entry name" value="Nth"/>
    <property type="match status" value="1"/>
</dbReference>
<dbReference type="GO" id="GO:0006284">
    <property type="term" value="P:base-excision repair"/>
    <property type="evidence" value="ECO:0007669"/>
    <property type="project" value="InterPro"/>
</dbReference>
<evidence type="ECO:0000313" key="6">
    <source>
        <dbReference type="EMBL" id="KRM40120.1"/>
    </source>
</evidence>
<keyword evidence="7" id="KW-1185">Reference proteome</keyword>
<dbReference type="InterPro" id="IPR023170">
    <property type="entry name" value="HhH_base_excis_C"/>
</dbReference>
<reference evidence="6 7" key="1">
    <citation type="journal article" date="2015" name="Genome Announc.">
        <title>Expanding the biotechnology potential of lactobacilli through comparative genomics of 213 strains and associated genera.</title>
        <authorList>
            <person name="Sun Z."/>
            <person name="Harris H.M."/>
            <person name="McCann A."/>
            <person name="Guo C."/>
            <person name="Argimon S."/>
            <person name="Zhang W."/>
            <person name="Yang X."/>
            <person name="Jeffery I.B."/>
            <person name="Cooney J.C."/>
            <person name="Kagawa T.F."/>
            <person name="Liu W."/>
            <person name="Song Y."/>
            <person name="Salvetti E."/>
            <person name="Wrobel A."/>
            <person name="Rasinkangas P."/>
            <person name="Parkhill J."/>
            <person name="Rea M.C."/>
            <person name="O'Sullivan O."/>
            <person name="Ritari J."/>
            <person name="Douillard F.P."/>
            <person name="Paul Ross R."/>
            <person name="Yang R."/>
            <person name="Briner A.E."/>
            <person name="Felis G.E."/>
            <person name="de Vos W.M."/>
            <person name="Barrangou R."/>
            <person name="Klaenhammer T.R."/>
            <person name="Caufield P.W."/>
            <person name="Cui Y."/>
            <person name="Zhang H."/>
            <person name="O'Toole P.W."/>
        </authorList>
    </citation>
    <scope>NUCLEOTIDE SEQUENCE [LARGE SCALE GENOMIC DNA]</scope>
    <source>
        <strain evidence="6 7">DSM 5661</strain>
    </source>
</reference>
<dbReference type="Proteomes" id="UP000051223">
    <property type="component" value="Unassembled WGS sequence"/>
</dbReference>
<keyword evidence="1" id="KW-0004">4Fe-4S</keyword>
<keyword evidence="3" id="KW-0408">Iron</keyword>
<dbReference type="Gene3D" id="1.10.1670.10">
    <property type="entry name" value="Helix-hairpin-Helix base-excision DNA repair enzymes (C-terminal)"/>
    <property type="match status" value="1"/>
</dbReference>
<accession>A0A0R1YC66</accession>
<dbReference type="CDD" id="cd00056">
    <property type="entry name" value="ENDO3c"/>
    <property type="match status" value="1"/>
</dbReference>
<gene>
    <name evidence="6" type="ORF">FC39_GL000855</name>
</gene>
<proteinExistence type="predicted"/>
<dbReference type="EMBL" id="AZGI01000028">
    <property type="protein sequence ID" value="KRM40120.1"/>
    <property type="molecule type" value="Genomic_DNA"/>
</dbReference>
<protein>
    <submittedName>
        <fullName evidence="6">Deoxyribonuclease</fullName>
    </submittedName>
</protein>
<dbReference type="SMART" id="SM00478">
    <property type="entry name" value="ENDO3c"/>
    <property type="match status" value="1"/>
</dbReference>
<dbReference type="STRING" id="1423754.FC39_GL000855"/>